<reference evidence="3" key="1">
    <citation type="submission" date="2016-10" db="EMBL/GenBank/DDBJ databases">
        <authorList>
            <person name="Varghese N."/>
            <person name="Submissions S."/>
        </authorList>
    </citation>
    <scope>NUCLEOTIDE SEQUENCE [LARGE SCALE GENOMIC DNA]</scope>
    <source>
        <strain evidence="3">DSM 22427</strain>
    </source>
</reference>
<evidence type="ECO:0000313" key="2">
    <source>
        <dbReference type="EMBL" id="SFS88521.1"/>
    </source>
</evidence>
<name>A0A1I6TH61_9EURY</name>
<dbReference type="PROSITE" id="PS51257">
    <property type="entry name" value="PROKAR_LIPOPROTEIN"/>
    <property type="match status" value="1"/>
</dbReference>
<feature type="compositionally biased region" description="Low complexity" evidence="1">
    <location>
        <begin position="154"/>
        <end position="165"/>
    </location>
</feature>
<accession>A0A1I6TH61</accession>
<evidence type="ECO:0000256" key="1">
    <source>
        <dbReference type="SAM" id="MobiDB-lite"/>
    </source>
</evidence>
<feature type="compositionally biased region" description="Polar residues" evidence="1">
    <location>
        <begin position="166"/>
        <end position="189"/>
    </location>
</feature>
<dbReference type="AlphaFoldDB" id="A0A1I6TH61"/>
<feature type="region of interest" description="Disordered" evidence="1">
    <location>
        <begin position="59"/>
        <end position="78"/>
    </location>
</feature>
<organism evidence="2 3">
    <name type="scientific">Halostagnicola kamekurae</name>
    <dbReference type="NCBI Taxonomy" id="619731"/>
    <lineage>
        <taxon>Archaea</taxon>
        <taxon>Methanobacteriati</taxon>
        <taxon>Methanobacteriota</taxon>
        <taxon>Stenosarchaea group</taxon>
        <taxon>Halobacteria</taxon>
        <taxon>Halobacteriales</taxon>
        <taxon>Natrialbaceae</taxon>
        <taxon>Halostagnicola</taxon>
    </lineage>
</organism>
<gene>
    <name evidence="2" type="ORF">SAMN04488556_3113</name>
</gene>
<dbReference type="EMBL" id="FOZS01000003">
    <property type="protein sequence ID" value="SFS88521.1"/>
    <property type="molecule type" value="Genomic_DNA"/>
</dbReference>
<dbReference type="Proteomes" id="UP000199199">
    <property type="component" value="Unassembled WGS sequence"/>
</dbReference>
<feature type="compositionally biased region" description="Acidic residues" evidence="1">
    <location>
        <begin position="59"/>
        <end position="69"/>
    </location>
</feature>
<feature type="region of interest" description="Disordered" evidence="1">
    <location>
        <begin position="146"/>
        <end position="189"/>
    </location>
</feature>
<proteinExistence type="predicted"/>
<evidence type="ECO:0000313" key="3">
    <source>
        <dbReference type="Proteomes" id="UP000199199"/>
    </source>
</evidence>
<dbReference type="OrthoDB" id="187751at2157"/>
<protein>
    <submittedName>
        <fullName evidence="2">Uncharacterized protein</fullName>
    </submittedName>
</protein>
<dbReference type="RefSeq" id="WP_092905791.1">
    <property type="nucleotide sequence ID" value="NZ_FOZS01000003.1"/>
</dbReference>
<keyword evidence="3" id="KW-1185">Reference proteome</keyword>
<sequence>MVNRRTFLTFTGASATAGLAGCSGLDSMTQQGENGASGPVTIQIQPDQEEYATLQEELQSEMEAGEISESEAREELETRQAELTERAVSNFEGTASNHESVSVEDADAEYGILRVTAPPETLIEQLQSGTLGGILPEAYYDQYLEQQKRREQQQRLQEQIAEQQESANETNESADSTNESTDSANESAE</sequence>